<protein>
    <submittedName>
        <fullName evidence="1">Uncharacterized protein</fullName>
    </submittedName>
</protein>
<dbReference type="Proteomes" id="UP001234178">
    <property type="component" value="Unassembled WGS sequence"/>
</dbReference>
<sequence>MKNEEELNKPKEEAPVLGLYVYDIQGAASNSASLVNSAAPVSICLLDSIYLLAINAIKFAGGRRVWHGMAQSVPQQ</sequence>
<dbReference type="EMBL" id="JAOYFB010000001">
    <property type="protein sequence ID" value="KAK4003437.1"/>
    <property type="molecule type" value="Genomic_DNA"/>
</dbReference>
<accession>A0ABQ9YS42</accession>
<organism evidence="1 2">
    <name type="scientific">Daphnia magna</name>
    <dbReference type="NCBI Taxonomy" id="35525"/>
    <lineage>
        <taxon>Eukaryota</taxon>
        <taxon>Metazoa</taxon>
        <taxon>Ecdysozoa</taxon>
        <taxon>Arthropoda</taxon>
        <taxon>Crustacea</taxon>
        <taxon>Branchiopoda</taxon>
        <taxon>Diplostraca</taxon>
        <taxon>Cladocera</taxon>
        <taxon>Anomopoda</taxon>
        <taxon>Daphniidae</taxon>
        <taxon>Daphnia</taxon>
    </lineage>
</organism>
<evidence type="ECO:0000313" key="2">
    <source>
        <dbReference type="Proteomes" id="UP001234178"/>
    </source>
</evidence>
<comment type="caution">
    <text evidence="1">The sequence shown here is derived from an EMBL/GenBank/DDBJ whole genome shotgun (WGS) entry which is preliminary data.</text>
</comment>
<name>A0ABQ9YS42_9CRUS</name>
<keyword evidence="2" id="KW-1185">Reference proteome</keyword>
<reference evidence="1 2" key="1">
    <citation type="journal article" date="2023" name="Nucleic Acids Res.">
        <title>The hologenome of Daphnia magna reveals possible DNA methylation and microbiome-mediated evolution of the host genome.</title>
        <authorList>
            <person name="Chaturvedi A."/>
            <person name="Li X."/>
            <person name="Dhandapani V."/>
            <person name="Marshall H."/>
            <person name="Kissane S."/>
            <person name="Cuenca-Cambronero M."/>
            <person name="Asole G."/>
            <person name="Calvet F."/>
            <person name="Ruiz-Romero M."/>
            <person name="Marangio P."/>
            <person name="Guigo R."/>
            <person name="Rago D."/>
            <person name="Mirbahai L."/>
            <person name="Eastwood N."/>
            <person name="Colbourne J.K."/>
            <person name="Zhou J."/>
            <person name="Mallon E."/>
            <person name="Orsini L."/>
        </authorList>
    </citation>
    <scope>NUCLEOTIDE SEQUENCE [LARGE SCALE GENOMIC DNA]</scope>
    <source>
        <strain evidence="1">LRV0_1</strain>
    </source>
</reference>
<evidence type="ECO:0000313" key="1">
    <source>
        <dbReference type="EMBL" id="KAK4003437.1"/>
    </source>
</evidence>
<proteinExistence type="predicted"/>
<gene>
    <name evidence="1" type="ORF">OUZ56_005203</name>
</gene>